<keyword evidence="2" id="KW-1185">Reference proteome</keyword>
<dbReference type="RefSeq" id="WP_160888195.1">
    <property type="nucleotide sequence ID" value="NZ_WURB01000035.1"/>
</dbReference>
<comment type="caution">
    <text evidence="1">The sequence shown here is derived from an EMBL/GenBank/DDBJ whole genome shotgun (WGS) entry which is preliminary data.</text>
</comment>
<accession>A0A7X3MWE8</accession>
<reference evidence="1 2" key="1">
    <citation type="submission" date="2019-12" db="EMBL/GenBank/DDBJ databases">
        <authorList>
            <person name="Yuan C.-G."/>
        </authorList>
    </citation>
    <scope>NUCLEOTIDE SEQUENCE [LARGE SCALE GENOMIC DNA]</scope>
    <source>
        <strain evidence="1 2">KCTC 23863</strain>
    </source>
</reference>
<sequence length="67" mass="7645">MTDEPQPSWSEEEIAAYVARYGLKNLTPEHLVRLRELAENVARTGSAIPRMASKYDEPAHVFHVHLD</sequence>
<protein>
    <submittedName>
        <fullName evidence="1">Uncharacterized protein</fullName>
    </submittedName>
</protein>
<organism evidence="1 2">
    <name type="scientific">Microvirga makkahensis</name>
    <dbReference type="NCBI Taxonomy" id="1128670"/>
    <lineage>
        <taxon>Bacteria</taxon>
        <taxon>Pseudomonadati</taxon>
        <taxon>Pseudomonadota</taxon>
        <taxon>Alphaproteobacteria</taxon>
        <taxon>Hyphomicrobiales</taxon>
        <taxon>Methylobacteriaceae</taxon>
        <taxon>Microvirga</taxon>
    </lineage>
</organism>
<evidence type="ECO:0000313" key="2">
    <source>
        <dbReference type="Proteomes" id="UP000436483"/>
    </source>
</evidence>
<reference evidence="1 2" key="2">
    <citation type="submission" date="2020-01" db="EMBL/GenBank/DDBJ databases">
        <title>Microvirga sp. nov., an arsenate reduction bacterium isolated from Tibet hotspring sediments.</title>
        <authorList>
            <person name="Xian W.-D."/>
            <person name="Li W.-J."/>
        </authorList>
    </citation>
    <scope>NUCLEOTIDE SEQUENCE [LARGE SCALE GENOMIC DNA]</scope>
    <source>
        <strain evidence="1 2">KCTC 23863</strain>
    </source>
</reference>
<evidence type="ECO:0000313" key="1">
    <source>
        <dbReference type="EMBL" id="MXQ14472.1"/>
    </source>
</evidence>
<proteinExistence type="predicted"/>
<gene>
    <name evidence="1" type="ORF">GR328_24080</name>
</gene>
<dbReference type="EMBL" id="WURB01000035">
    <property type="protein sequence ID" value="MXQ14472.1"/>
    <property type="molecule type" value="Genomic_DNA"/>
</dbReference>
<dbReference type="AlphaFoldDB" id="A0A7X3MWE8"/>
<dbReference type="OrthoDB" id="9795085at2"/>
<dbReference type="Proteomes" id="UP000436483">
    <property type="component" value="Unassembled WGS sequence"/>
</dbReference>
<name>A0A7X3MWE8_9HYPH</name>